<dbReference type="GO" id="GO:0016758">
    <property type="term" value="F:hexosyltransferase activity"/>
    <property type="evidence" value="ECO:0007669"/>
    <property type="project" value="UniProtKB-ARBA"/>
</dbReference>
<dbReference type="SUPFAM" id="SSF53756">
    <property type="entry name" value="UDP-Glycosyltransferase/glycogen phosphorylase"/>
    <property type="match status" value="1"/>
</dbReference>
<dbReference type="InterPro" id="IPR010610">
    <property type="entry name" value="EryCIII-like_C"/>
</dbReference>
<keyword evidence="3 6" id="KW-0808">Transferase</keyword>
<evidence type="ECO:0000256" key="1">
    <source>
        <dbReference type="ARBA" id="ARBA00006962"/>
    </source>
</evidence>
<evidence type="ECO:0000259" key="4">
    <source>
        <dbReference type="Pfam" id="PF06722"/>
    </source>
</evidence>
<dbReference type="Pfam" id="PF06722">
    <property type="entry name" value="EryCIII-like_C"/>
    <property type="match status" value="1"/>
</dbReference>
<keyword evidence="2" id="KW-0328">Glycosyltransferase</keyword>
<dbReference type="InterPro" id="IPR050426">
    <property type="entry name" value="Glycosyltransferase_28"/>
</dbReference>
<dbReference type="Gene3D" id="3.40.50.2000">
    <property type="entry name" value="Glycogen Phosphorylase B"/>
    <property type="match status" value="2"/>
</dbReference>
<comment type="similarity">
    <text evidence="1">Belongs to the glycosyltransferase 28 family.</text>
</comment>
<gene>
    <name evidence="6" type="ordered locus">AMED_5422</name>
</gene>
<dbReference type="CDD" id="cd03784">
    <property type="entry name" value="GT1_Gtf-like"/>
    <property type="match status" value="1"/>
</dbReference>
<dbReference type="Proteomes" id="UP000000328">
    <property type="component" value="Chromosome"/>
</dbReference>
<dbReference type="PANTHER" id="PTHR48050">
    <property type="entry name" value="STEROL 3-BETA-GLUCOSYLTRANSFERASE"/>
    <property type="match status" value="1"/>
</dbReference>
<name>A0A0H3DA75_AMYMU</name>
<evidence type="ECO:0000313" key="7">
    <source>
        <dbReference type="Proteomes" id="UP000000328"/>
    </source>
</evidence>
<dbReference type="InterPro" id="IPR048284">
    <property type="entry name" value="EryCIII-like_N"/>
</dbReference>
<evidence type="ECO:0000259" key="5">
    <source>
        <dbReference type="Pfam" id="PF21036"/>
    </source>
</evidence>
<dbReference type="AlphaFoldDB" id="A0A0H3DA75"/>
<dbReference type="GO" id="GO:0017000">
    <property type="term" value="P:antibiotic biosynthetic process"/>
    <property type="evidence" value="ECO:0007669"/>
    <property type="project" value="UniProtKB-ARBA"/>
</dbReference>
<dbReference type="KEGG" id="amd:AMED_5422"/>
<accession>A0A0H3DA75</accession>
<dbReference type="Pfam" id="PF21036">
    <property type="entry name" value="EryCIII-like_N"/>
    <property type="match status" value="1"/>
</dbReference>
<dbReference type="OrthoDB" id="5488434at2"/>
<evidence type="ECO:0000256" key="2">
    <source>
        <dbReference type="ARBA" id="ARBA00022676"/>
    </source>
</evidence>
<dbReference type="EMBL" id="CP002000">
    <property type="protein sequence ID" value="ADJ47182.1"/>
    <property type="molecule type" value="Genomic_DNA"/>
</dbReference>
<proteinExistence type="inferred from homology"/>
<sequence>MRILVTSYPAVSHLYPMVPLAWGLRAAGHEVRVAAAPSFAAAARRTGLPVLPLGEDVDGTVAWQGFDPRTGDRTERTMRMFRLTAQGWAGALVALARDWADVVLFDPREYAGPVAAAVAGIPSARLLYGVDHTYAQRAGEWPLLAPLWDEWGLGEPDPAGTVTIDPCPAALQLETPGPAWPLRTIPYNGSAVIPRSAAPAGRPRVCLTWGASFGGTTGNLDPVRVALAGLLRCGAEVLVAVARGQRPLLGELPAGVRVLESVPLHTILPGCALVVHQGGAGTVLTAAACGVPQLVVPFKGDQVTHAGRVAAAGAGVLLPAAELTPEAVASAASGVLADAGYARRAAEIAAENRSRPAPAAVVAQLEFLVP</sequence>
<evidence type="ECO:0000256" key="3">
    <source>
        <dbReference type="ARBA" id="ARBA00022679"/>
    </source>
</evidence>
<dbReference type="HOGENOM" id="CLU_000537_7_4_11"/>
<feature type="domain" description="Erythromycin biosynthesis protein CIII-like N-terminal" evidence="5">
    <location>
        <begin position="22"/>
        <end position="210"/>
    </location>
</feature>
<dbReference type="InterPro" id="IPR002213">
    <property type="entry name" value="UDP_glucos_trans"/>
</dbReference>
<dbReference type="GO" id="GO:0008194">
    <property type="term" value="F:UDP-glycosyltransferase activity"/>
    <property type="evidence" value="ECO:0007669"/>
    <property type="project" value="InterPro"/>
</dbReference>
<dbReference type="eggNOG" id="COG1819">
    <property type="taxonomic scope" value="Bacteria"/>
</dbReference>
<protein>
    <submittedName>
        <fullName evidence="6">Putative glycosyl transferase</fullName>
    </submittedName>
</protein>
<dbReference type="RefSeq" id="WP_013227242.1">
    <property type="nucleotide sequence ID" value="NC_014318.1"/>
</dbReference>
<dbReference type="PATRIC" id="fig|749927.5.peg.5620"/>
<organism evidence="6 7">
    <name type="scientific">Amycolatopsis mediterranei (strain U-32)</name>
    <dbReference type="NCBI Taxonomy" id="749927"/>
    <lineage>
        <taxon>Bacteria</taxon>
        <taxon>Bacillati</taxon>
        <taxon>Actinomycetota</taxon>
        <taxon>Actinomycetes</taxon>
        <taxon>Pseudonocardiales</taxon>
        <taxon>Pseudonocardiaceae</taxon>
        <taxon>Amycolatopsis</taxon>
    </lineage>
</organism>
<evidence type="ECO:0000313" key="6">
    <source>
        <dbReference type="EMBL" id="ADJ47182.1"/>
    </source>
</evidence>
<dbReference type="GeneID" id="92873130"/>
<dbReference type="PANTHER" id="PTHR48050:SF13">
    <property type="entry name" value="STEROL 3-BETA-GLUCOSYLTRANSFERASE UGT80A2"/>
    <property type="match status" value="1"/>
</dbReference>
<reference evidence="6 7" key="1">
    <citation type="journal article" date="2010" name="Cell Res.">
        <title>Complete genome sequence of the rifamycin SV-producing Amycolatopsis mediterranei U32 revealed its genetic characteristics in phylogeny and metabolism.</title>
        <authorList>
            <person name="Zhao W."/>
            <person name="Zhong Y."/>
            <person name="Yuan H."/>
            <person name="Wang J."/>
            <person name="Zheng H."/>
            <person name="Wang Y."/>
            <person name="Cen X."/>
            <person name="Xu F."/>
            <person name="Bai J."/>
            <person name="Han X."/>
            <person name="Lu G."/>
            <person name="Zhu Y."/>
            <person name="Shao Z."/>
            <person name="Yan H."/>
            <person name="Li C."/>
            <person name="Peng N."/>
            <person name="Zhang Z."/>
            <person name="Zhang Y."/>
            <person name="Lin W."/>
            <person name="Fan Y."/>
            <person name="Qin Z."/>
            <person name="Hu Y."/>
            <person name="Zhu B."/>
            <person name="Wang S."/>
            <person name="Ding X."/>
            <person name="Zhao G.P."/>
        </authorList>
    </citation>
    <scope>NUCLEOTIDE SEQUENCE [LARGE SCALE GENOMIC DNA]</scope>
    <source>
        <strain evidence="7">U-32</strain>
    </source>
</reference>
<feature type="domain" description="Erythromycin biosynthesis protein CIII-like C-terminal" evidence="4">
    <location>
        <begin position="227"/>
        <end position="366"/>
    </location>
</feature>